<dbReference type="InterPro" id="IPR001736">
    <property type="entry name" value="PLipase_D/transphosphatidylase"/>
</dbReference>
<feature type="domain" description="PLD phosphodiesterase" evidence="1">
    <location>
        <begin position="350"/>
        <end position="373"/>
    </location>
</feature>
<dbReference type="PANTHER" id="PTHR21248:SF12">
    <property type="entry name" value="CARDIOLIPIN SYNTHASE C"/>
    <property type="match status" value="1"/>
</dbReference>
<evidence type="ECO:0000259" key="1">
    <source>
        <dbReference type="PROSITE" id="PS50035"/>
    </source>
</evidence>
<feature type="domain" description="PLD phosphodiesterase" evidence="1">
    <location>
        <begin position="109"/>
        <end position="136"/>
    </location>
</feature>
<protein>
    <submittedName>
        <fullName evidence="2">Phospholipase D family protein</fullName>
    </submittedName>
</protein>
<dbReference type="Pfam" id="PF13091">
    <property type="entry name" value="PLDc_2"/>
    <property type="match status" value="2"/>
</dbReference>
<dbReference type="CDD" id="cd09111">
    <property type="entry name" value="PLDc_ymdC_like_1"/>
    <property type="match status" value="1"/>
</dbReference>
<evidence type="ECO:0000313" key="3">
    <source>
        <dbReference type="Proteomes" id="UP000653056"/>
    </source>
</evidence>
<dbReference type="PROSITE" id="PS50035">
    <property type="entry name" value="PLD"/>
    <property type="match status" value="2"/>
</dbReference>
<reference evidence="3" key="1">
    <citation type="journal article" date="2019" name="Int. J. Syst. Evol. Microbiol.">
        <title>The Global Catalogue of Microorganisms (GCM) 10K type strain sequencing project: providing services to taxonomists for standard genome sequencing and annotation.</title>
        <authorList>
            <consortium name="The Broad Institute Genomics Platform"/>
            <consortium name="The Broad Institute Genome Sequencing Center for Infectious Disease"/>
            <person name="Wu L."/>
            <person name="Ma J."/>
        </authorList>
    </citation>
    <scope>NUCLEOTIDE SEQUENCE [LARGE SCALE GENOMIC DNA]</scope>
    <source>
        <strain evidence="3">KCTC 22228</strain>
    </source>
</reference>
<dbReference type="PANTHER" id="PTHR21248">
    <property type="entry name" value="CARDIOLIPIN SYNTHASE"/>
    <property type="match status" value="1"/>
</dbReference>
<dbReference type="Gene3D" id="3.30.870.10">
    <property type="entry name" value="Endonuclease Chain A"/>
    <property type="match status" value="2"/>
</dbReference>
<gene>
    <name evidence="2" type="ORF">GCM10007160_41360</name>
</gene>
<evidence type="ECO:0000313" key="2">
    <source>
        <dbReference type="EMBL" id="GGY09825.1"/>
    </source>
</evidence>
<keyword evidence="3" id="KW-1185">Reference proteome</keyword>
<dbReference type="SMART" id="SM00155">
    <property type="entry name" value="PLDc"/>
    <property type="match status" value="2"/>
</dbReference>
<organism evidence="2 3">
    <name type="scientific">Litchfieldella qijiaojingensis</name>
    <dbReference type="NCBI Taxonomy" id="980347"/>
    <lineage>
        <taxon>Bacteria</taxon>
        <taxon>Pseudomonadati</taxon>
        <taxon>Pseudomonadota</taxon>
        <taxon>Gammaproteobacteria</taxon>
        <taxon>Oceanospirillales</taxon>
        <taxon>Halomonadaceae</taxon>
        <taxon>Litchfieldella</taxon>
    </lineage>
</organism>
<dbReference type="SUPFAM" id="SSF56024">
    <property type="entry name" value="Phospholipase D/nuclease"/>
    <property type="match status" value="2"/>
</dbReference>
<dbReference type="InterPro" id="IPR025202">
    <property type="entry name" value="PLD-like_dom"/>
</dbReference>
<name>A0ABQ2ZA72_9GAMM</name>
<dbReference type="RefSeq" id="WP_189472662.1">
    <property type="nucleotide sequence ID" value="NZ_BMXS01000036.1"/>
</dbReference>
<proteinExistence type="predicted"/>
<dbReference type="Proteomes" id="UP000653056">
    <property type="component" value="Unassembled WGS sequence"/>
</dbReference>
<dbReference type="EMBL" id="BMXS01000036">
    <property type="protein sequence ID" value="GGY09825.1"/>
    <property type="molecule type" value="Genomic_DNA"/>
</dbReference>
<sequence length="455" mass="50850">MRLLTEGPEAFALRTALADHAQATLDIQTFMLGDDRAGRAVLKRMLDAAQRGVRVRLLLDDMTSVGKQELLAAFDSHPNIEVRVFNPVPAGRGSWLGYFLALAVDFDQRHRRMHNKLWLADGVVGITGGRNLSDEYFEVAPDDVNFNDLDVMAIGPVVSALSDSFDDYWNHPLAVPLRYFSQAPTSAWRDLLVKFSVDARQKKALSTQPSAQRFVGEAGQALLLSLEWAPAIAIWDRPEKLDVERYPALELTLLGQLGDAFRSLDQRLLLISPYVVPTPAGASYHEALADRGVSLTVITNSLESTDQPSLHGAYMPWRPVLLSHGARLFELRPRPPARDGPHASGEVSGLHIKAMAFDDDRVFIGTMNADPRSVWWNSEVGLLIDSPALGNELWSLAEQGMDPERSYEVLLSSDGRLLWRTEMEGRRVILNEEPGGAWRKFKAWFIRRLDIEHLL</sequence>
<comment type="caution">
    <text evidence="2">The sequence shown here is derived from an EMBL/GenBank/DDBJ whole genome shotgun (WGS) entry which is preliminary data.</text>
</comment>
<dbReference type="CDD" id="cd09113">
    <property type="entry name" value="PLDc_ymdC_like_2"/>
    <property type="match status" value="1"/>
</dbReference>
<accession>A0ABQ2ZA72</accession>